<dbReference type="EC" id="3.4.23.36" evidence="9"/>
<dbReference type="UniPathway" id="UPA00665"/>
<evidence type="ECO:0000256" key="11">
    <source>
        <dbReference type="RuleBase" id="RU004181"/>
    </source>
</evidence>
<evidence type="ECO:0000256" key="2">
    <source>
        <dbReference type="ARBA" id="ARBA00022475"/>
    </source>
</evidence>
<keyword evidence="13" id="KW-1185">Reference proteome</keyword>
<sequence length="177" mass="18899">MNIASSSRSDSTLTSSSRPLAVVFGLASTIVVVVFDIIIKQYITTLLLNTRGPIEVTQFFNLVLGFNRGVSFGLLSSESAWAPWALSAVAVLIAAWLAFRLLKTVRIVEATGLGLIIGGAIANAVDRLADGAVTDYLDFHVGDLHWPAFNLADAAIVCGIAIFAFFMMIARNKPSLP</sequence>
<keyword evidence="4 9" id="KW-0812">Transmembrane</keyword>
<name>A0A2S7K1G4_9PROT</name>
<evidence type="ECO:0000256" key="8">
    <source>
        <dbReference type="ARBA" id="ARBA00023136"/>
    </source>
</evidence>
<evidence type="ECO:0000256" key="4">
    <source>
        <dbReference type="ARBA" id="ARBA00022692"/>
    </source>
</evidence>
<dbReference type="PANTHER" id="PTHR33695:SF1">
    <property type="entry name" value="LIPOPROTEIN SIGNAL PEPTIDASE"/>
    <property type="match status" value="1"/>
</dbReference>
<dbReference type="PROSITE" id="PS00855">
    <property type="entry name" value="SPASE_II"/>
    <property type="match status" value="1"/>
</dbReference>
<keyword evidence="3 9" id="KW-0645">Protease</keyword>
<reference evidence="12 13" key="1">
    <citation type="submission" date="2017-12" db="EMBL/GenBank/DDBJ databases">
        <authorList>
            <person name="Hurst M.R.H."/>
        </authorList>
    </citation>
    <scope>NUCLEOTIDE SEQUENCE [LARGE SCALE GENOMIC DNA]</scope>
    <source>
        <strain evidence="12 13">SY-3-19</strain>
    </source>
</reference>
<evidence type="ECO:0000256" key="9">
    <source>
        <dbReference type="HAMAP-Rule" id="MF_00161"/>
    </source>
</evidence>
<evidence type="ECO:0000313" key="13">
    <source>
        <dbReference type="Proteomes" id="UP000239504"/>
    </source>
</evidence>
<keyword evidence="6 9" id="KW-0378">Hydrolase</keyword>
<comment type="catalytic activity">
    <reaction evidence="9 10">
        <text>Release of signal peptides from bacterial membrane prolipoproteins. Hydrolyzes -Xaa-Yaa-Zaa-|-(S,diacylglyceryl)Cys-, in which Xaa is hydrophobic (preferably Leu), and Yaa (Ala or Ser) and Zaa (Gly or Ala) have small, neutral side chains.</text>
        <dbReference type="EC" id="3.4.23.36"/>
    </reaction>
</comment>
<dbReference type="GO" id="GO:0005886">
    <property type="term" value="C:plasma membrane"/>
    <property type="evidence" value="ECO:0007669"/>
    <property type="project" value="UniProtKB-SubCell"/>
</dbReference>
<protein>
    <recommendedName>
        <fullName evidence="9">Lipoprotein signal peptidase</fullName>
        <ecNumber evidence="9">3.4.23.36</ecNumber>
    </recommendedName>
    <alternativeName>
        <fullName evidence="9">Prolipoprotein signal peptidase</fullName>
    </alternativeName>
    <alternativeName>
        <fullName evidence="9">Signal peptidase II</fullName>
        <shortName evidence="9">SPase II</shortName>
    </alternativeName>
</protein>
<comment type="similarity">
    <text evidence="1 9 11">Belongs to the peptidase A8 family.</text>
</comment>
<dbReference type="GO" id="GO:0004190">
    <property type="term" value="F:aspartic-type endopeptidase activity"/>
    <property type="evidence" value="ECO:0007669"/>
    <property type="project" value="UniProtKB-UniRule"/>
</dbReference>
<keyword evidence="5 9" id="KW-0064">Aspartyl protease</keyword>
<feature type="transmembrane region" description="Helical" evidence="9">
    <location>
        <begin position="106"/>
        <end position="125"/>
    </location>
</feature>
<dbReference type="NCBIfam" id="TIGR00077">
    <property type="entry name" value="lspA"/>
    <property type="match status" value="1"/>
</dbReference>
<dbReference type="GO" id="GO:0006508">
    <property type="term" value="P:proteolysis"/>
    <property type="evidence" value="ECO:0007669"/>
    <property type="project" value="UniProtKB-KW"/>
</dbReference>
<dbReference type="Pfam" id="PF01252">
    <property type="entry name" value="Peptidase_A8"/>
    <property type="match status" value="1"/>
</dbReference>
<proteinExistence type="inferred from homology"/>
<gene>
    <name evidence="9 12" type="primary">lspA</name>
    <name evidence="12" type="ORF">CW354_18460</name>
</gene>
<organism evidence="12 13">
    <name type="scientific">Hyphococcus luteus</name>
    <dbReference type="NCBI Taxonomy" id="2058213"/>
    <lineage>
        <taxon>Bacteria</taxon>
        <taxon>Pseudomonadati</taxon>
        <taxon>Pseudomonadota</taxon>
        <taxon>Alphaproteobacteria</taxon>
        <taxon>Parvularculales</taxon>
        <taxon>Parvularculaceae</taxon>
        <taxon>Hyphococcus</taxon>
    </lineage>
</organism>
<dbReference type="Proteomes" id="UP000239504">
    <property type="component" value="Unassembled WGS sequence"/>
</dbReference>
<dbReference type="OrthoDB" id="9810259at2"/>
<evidence type="ECO:0000256" key="6">
    <source>
        <dbReference type="ARBA" id="ARBA00022801"/>
    </source>
</evidence>
<comment type="pathway">
    <text evidence="9">Protein modification; lipoprotein biosynthesis (signal peptide cleavage).</text>
</comment>
<keyword evidence="7 9" id="KW-1133">Transmembrane helix</keyword>
<dbReference type="AlphaFoldDB" id="A0A2S7K1G4"/>
<evidence type="ECO:0000256" key="3">
    <source>
        <dbReference type="ARBA" id="ARBA00022670"/>
    </source>
</evidence>
<evidence type="ECO:0000313" key="12">
    <source>
        <dbReference type="EMBL" id="PQA86326.1"/>
    </source>
</evidence>
<dbReference type="HAMAP" id="MF_00161">
    <property type="entry name" value="LspA"/>
    <property type="match status" value="1"/>
</dbReference>
<feature type="active site" evidence="9">
    <location>
        <position position="153"/>
    </location>
</feature>
<dbReference type="PANTHER" id="PTHR33695">
    <property type="entry name" value="LIPOPROTEIN SIGNAL PEPTIDASE"/>
    <property type="match status" value="1"/>
</dbReference>
<feature type="transmembrane region" description="Helical" evidence="9">
    <location>
        <begin position="20"/>
        <end position="39"/>
    </location>
</feature>
<comment type="subcellular location">
    <subcellularLocation>
        <location evidence="9">Cell membrane</location>
        <topology evidence="9">Multi-pass membrane protein</topology>
    </subcellularLocation>
</comment>
<dbReference type="EMBL" id="PJCH01000015">
    <property type="protein sequence ID" value="PQA86326.1"/>
    <property type="molecule type" value="Genomic_DNA"/>
</dbReference>
<feature type="transmembrane region" description="Helical" evidence="9">
    <location>
        <begin position="81"/>
        <end position="99"/>
    </location>
</feature>
<evidence type="ECO:0000256" key="5">
    <source>
        <dbReference type="ARBA" id="ARBA00022750"/>
    </source>
</evidence>
<evidence type="ECO:0000256" key="1">
    <source>
        <dbReference type="ARBA" id="ARBA00006139"/>
    </source>
</evidence>
<accession>A0A2S7K1G4</accession>
<comment type="caution">
    <text evidence="12">The sequence shown here is derived from an EMBL/GenBank/DDBJ whole genome shotgun (WGS) entry which is preliminary data.</text>
</comment>
<feature type="active site" evidence="9">
    <location>
        <position position="135"/>
    </location>
</feature>
<comment type="function">
    <text evidence="9 10">This protein specifically catalyzes the removal of signal peptides from prolipoproteins.</text>
</comment>
<keyword evidence="8 9" id="KW-0472">Membrane</keyword>
<evidence type="ECO:0000256" key="10">
    <source>
        <dbReference type="RuleBase" id="RU000594"/>
    </source>
</evidence>
<keyword evidence="2 9" id="KW-1003">Cell membrane</keyword>
<evidence type="ECO:0000256" key="7">
    <source>
        <dbReference type="ARBA" id="ARBA00022989"/>
    </source>
</evidence>
<dbReference type="RefSeq" id="WP_104831538.1">
    <property type="nucleotide sequence ID" value="NZ_PJCH01000015.1"/>
</dbReference>
<dbReference type="PRINTS" id="PR00781">
    <property type="entry name" value="LIPOSIGPTASE"/>
</dbReference>
<dbReference type="InterPro" id="IPR001872">
    <property type="entry name" value="Peptidase_A8"/>
</dbReference>
<feature type="transmembrane region" description="Helical" evidence="9">
    <location>
        <begin position="145"/>
        <end position="170"/>
    </location>
</feature>